<keyword evidence="2" id="KW-0963">Cytoplasm</keyword>
<feature type="compositionally biased region" description="Low complexity" evidence="5">
    <location>
        <begin position="53"/>
        <end position="65"/>
    </location>
</feature>
<evidence type="ECO:0000256" key="1">
    <source>
        <dbReference type="ARBA" id="ARBA00004245"/>
    </source>
</evidence>
<dbReference type="InterPro" id="IPR047149">
    <property type="entry name" value="KIF11-like"/>
</dbReference>
<keyword evidence="4" id="KW-0206">Cytoskeleton</keyword>
<keyword evidence="3" id="KW-0505">Motor protein</keyword>
<comment type="subcellular location">
    <subcellularLocation>
        <location evidence="1">Cytoplasm</location>
        <location evidence="1">Cytoskeleton</location>
    </subcellularLocation>
</comment>
<feature type="compositionally biased region" description="Polar residues" evidence="5">
    <location>
        <begin position="110"/>
        <end position="122"/>
    </location>
</feature>
<sequence length="1249" mass="135686">MQKGCDYMAVDGSLIFNTKIDTSGLNSDIARINKAIEAAQKKAQSSTKRTGKTAKAQAKQSASVTERGKKRETSAAKRSAAQTQNSAKETTKVVEQTAKEAESKVEENANKSAQDVQQATAQSTESVKESVDSVSESLSDTAENVGSSVESMAQDVASSGSLIEAGIKIGIKALEKLVQAAKKIAEQIKKAIIAVVKTIVKVVTYTAKTVSQALGTALSTIGKFTLKQFIGDFEKQSSGLSNLLITLGSYFSLYKLFDWGQEGVELGSDLAKVQNVVDVTFSHMSASVDDWAKSAQKSYGLSETMAKKYVGTFGSMAEAFGFTEQQAFNMSTALTALTGDVASFYNITHDEAYTKLKSVFSGETETLKDLGIVMTQNALDNYAMANGWSKTTSEMTEAEKVTLRYNFVLDQLNNATGDFARTQNSWANQTRILQLRWQTLLSTIGKALINIFTPILLVLNEVLDRLQSIAQWFESVVTAVFGNSSASSGALSDGMNDLSDSANSATDNINNTSSAVEKLQNNISAFDELNVMSDTTQDNADFEGQVNQALITAGILKDIVADTVEPVKDFKFDKILVQSIKSGNWRLVGLVLANKLKKTLQKIKWEDIQEAAVKIANGIADFINGALQNKTVWETVGATIAQGLNTAFKFLLTLLSNINWEDLGEAIAEMFNGFLEDFDPVVYGELAAEKINAIFDALHGFASTFDWKQLGSSIAESLLAYFSGLNLTDEGEGSKIPDTIAEVINGIVQAGIELFTYTDPDTGENVWSYIGDVLGEGLVRFLDTFSITDAIELVKDAVFAIITMIYHAFKKVSESNNFLQIGADIADGVNDWLDDEGWWAETGKMLDVIVNGILDMLVGFIGKLDVGKIDKALEVFGNNIDWDGIFSKVSYVVLTAFHKALAWLISKIKPVLSYISLLFGIRVDLGNTVENLYKMHLIDVGGKDYEENVYGTLYDNEKVVKNRENIERKGNDMNGKATEAGEQIGESLANGMSDGFVTCCEKNQKMGLKVETTTGELIGTANTTIANDTSLNTTLTEKGSNGQKAFIGAFDETKTIRHFEDIWTKIKGVFSSVSDFFKSTFGDAWTKVKNIFSDHSGVENIKKSVESVFKNSLNNLISGINSVISNPIVSLNNIITKLRDFKVANLTPFSWVPTISYPQIPKLATGTYVPANYGEFLAVLGDNKREAEVVSPISAMKQAMAEVLAEYGGAGNGGDIHITLTMPDGRVLFEAVADENNKIKKRTGRSAFA</sequence>
<evidence type="ECO:0000313" key="6">
    <source>
        <dbReference type="EMBL" id="DAD74962.1"/>
    </source>
</evidence>
<dbReference type="PANTHER" id="PTHR47970:SF12">
    <property type="entry name" value="KINESIN FAMILY MEMBER 11"/>
    <property type="match status" value="1"/>
</dbReference>
<evidence type="ECO:0000256" key="5">
    <source>
        <dbReference type="SAM" id="MobiDB-lite"/>
    </source>
</evidence>
<evidence type="ECO:0000256" key="3">
    <source>
        <dbReference type="ARBA" id="ARBA00023175"/>
    </source>
</evidence>
<feature type="compositionally biased region" description="Basic and acidic residues" evidence="5">
    <location>
        <begin position="66"/>
        <end position="75"/>
    </location>
</feature>
<name>A0A8S5LYD4_9CAUD</name>
<evidence type="ECO:0000256" key="4">
    <source>
        <dbReference type="ARBA" id="ARBA00023212"/>
    </source>
</evidence>
<feature type="region of interest" description="Disordered" evidence="5">
    <location>
        <begin position="41"/>
        <end position="150"/>
    </location>
</feature>
<dbReference type="GO" id="GO:0008574">
    <property type="term" value="F:plus-end-directed microtubule motor activity"/>
    <property type="evidence" value="ECO:0007669"/>
    <property type="project" value="TreeGrafter"/>
</dbReference>
<dbReference type="PANTHER" id="PTHR47970">
    <property type="entry name" value="KINESIN-LIKE PROTEIN KIF11"/>
    <property type="match status" value="1"/>
</dbReference>
<feature type="compositionally biased region" description="Basic and acidic residues" evidence="5">
    <location>
        <begin position="89"/>
        <end position="109"/>
    </location>
</feature>
<evidence type="ECO:0000256" key="2">
    <source>
        <dbReference type="ARBA" id="ARBA00022490"/>
    </source>
</evidence>
<dbReference type="EMBL" id="BK014769">
    <property type="protein sequence ID" value="DAD74962.1"/>
    <property type="molecule type" value="Genomic_DNA"/>
</dbReference>
<dbReference type="GO" id="GO:0051231">
    <property type="term" value="P:spindle elongation"/>
    <property type="evidence" value="ECO:0007669"/>
    <property type="project" value="TreeGrafter"/>
</dbReference>
<protein>
    <submittedName>
        <fullName evidence="6">Minor tail protein</fullName>
    </submittedName>
</protein>
<proteinExistence type="predicted"/>
<reference evidence="6" key="1">
    <citation type="journal article" date="2021" name="Proc. Natl. Acad. Sci. U.S.A.">
        <title>A Catalog of Tens of Thousands of Viruses from Human Metagenomes Reveals Hidden Associations with Chronic Diseases.</title>
        <authorList>
            <person name="Tisza M.J."/>
            <person name="Buck C.B."/>
        </authorList>
    </citation>
    <scope>NUCLEOTIDE SEQUENCE</scope>
    <source>
        <strain evidence="6">CtA995</strain>
    </source>
</reference>
<accession>A0A8S5LYD4</accession>
<organism evidence="6">
    <name type="scientific">Siphoviridae sp. ctA995</name>
    <dbReference type="NCBI Taxonomy" id="2826180"/>
    <lineage>
        <taxon>Viruses</taxon>
        <taxon>Duplodnaviria</taxon>
        <taxon>Heunggongvirae</taxon>
        <taxon>Uroviricota</taxon>
        <taxon>Caudoviricetes</taxon>
    </lineage>
</organism>
<feature type="compositionally biased region" description="Polar residues" evidence="5">
    <location>
        <begin position="140"/>
        <end position="150"/>
    </location>
</feature>